<proteinExistence type="predicted"/>
<gene>
    <name evidence="2" type="ORF">CICLE_v10021546mg</name>
</gene>
<dbReference type="EMBL" id="KI536661">
    <property type="protein sequence ID" value="ESR53155.1"/>
    <property type="molecule type" value="Genomic_DNA"/>
</dbReference>
<evidence type="ECO:0000313" key="2">
    <source>
        <dbReference type="EMBL" id="ESR53155.1"/>
    </source>
</evidence>
<dbReference type="SMART" id="SM00666">
    <property type="entry name" value="PB1"/>
    <property type="match status" value="1"/>
</dbReference>
<dbReference type="PANTHER" id="PTHR31066:SF66">
    <property type="entry name" value="PB1 DOMAIN-CONTAINING PROTEIN"/>
    <property type="match status" value="1"/>
</dbReference>
<organism evidence="2 3">
    <name type="scientific">Citrus clementina</name>
    <name type="common">Clementine</name>
    <name type="synonym">Citrus deliciosa x Citrus sinensis</name>
    <dbReference type="NCBI Taxonomy" id="85681"/>
    <lineage>
        <taxon>Eukaryota</taxon>
        <taxon>Viridiplantae</taxon>
        <taxon>Streptophyta</taxon>
        <taxon>Embryophyta</taxon>
        <taxon>Tracheophyta</taxon>
        <taxon>Spermatophyta</taxon>
        <taxon>Magnoliopsida</taxon>
        <taxon>eudicotyledons</taxon>
        <taxon>Gunneridae</taxon>
        <taxon>Pentapetalae</taxon>
        <taxon>rosids</taxon>
        <taxon>malvids</taxon>
        <taxon>Sapindales</taxon>
        <taxon>Rutaceae</taxon>
        <taxon>Aurantioideae</taxon>
        <taxon>Citrus</taxon>
    </lineage>
</organism>
<dbReference type="PANTHER" id="PTHR31066">
    <property type="entry name" value="OS05G0427100 PROTEIN-RELATED"/>
    <property type="match status" value="1"/>
</dbReference>
<evidence type="ECO:0000313" key="3">
    <source>
        <dbReference type="Proteomes" id="UP000030687"/>
    </source>
</evidence>
<keyword evidence="3" id="KW-1185">Reference proteome</keyword>
<evidence type="ECO:0000259" key="1">
    <source>
        <dbReference type="SMART" id="SM00666"/>
    </source>
</evidence>
<name>V4TND6_CITCL</name>
<dbReference type="Pfam" id="PF00564">
    <property type="entry name" value="PB1"/>
    <property type="match status" value="1"/>
</dbReference>
<protein>
    <recommendedName>
        <fullName evidence="1">PB1 domain-containing protein</fullName>
    </recommendedName>
</protein>
<sequence>MIKEGGGGAGLWGPPQMNTKSPRDWAAYGLSRASSQTNERNIRILNGNGIALVSYFQQFQASTRQLSLRSLFLTPLLLLSIKSNYKRNMVVRVIESKNRAETLKFLCSYGGKILPRSMDGQLRYVGGLTRVLSVERSISFAELMVKLGEFCGYSVTLRCQLPNGDLETLISIKSDDDLANLIEEYDRAAPSSKIRAILSPPASLKKVSPPASVDLPATKQPVAAVNHRSASRPFSPPSIGYRCQPSSPPYGCPVSGKVCYYPCHLQGTPRSLYYGPHNNYWH</sequence>
<dbReference type="AlphaFoldDB" id="V4TND6"/>
<dbReference type="InterPro" id="IPR000270">
    <property type="entry name" value="PB1_dom"/>
</dbReference>
<dbReference type="Proteomes" id="UP000030687">
    <property type="component" value="Unassembled WGS sequence"/>
</dbReference>
<dbReference type="KEGG" id="cic:CICLE_v10021546mg"/>
<dbReference type="SUPFAM" id="SSF54277">
    <property type="entry name" value="CAD &amp; PB1 domains"/>
    <property type="match status" value="1"/>
</dbReference>
<dbReference type="STRING" id="85681.V4TND6"/>
<dbReference type="eggNOG" id="ENOG502S2X6">
    <property type="taxonomic scope" value="Eukaryota"/>
</dbReference>
<dbReference type="CDD" id="cd06410">
    <property type="entry name" value="PB1_UP2"/>
    <property type="match status" value="1"/>
</dbReference>
<dbReference type="OMA" id="MNTKSPR"/>
<feature type="domain" description="PB1" evidence="1">
    <location>
        <begin position="117"/>
        <end position="201"/>
    </location>
</feature>
<dbReference type="Gramene" id="ESR53155">
    <property type="protein sequence ID" value="ESR53155"/>
    <property type="gene ID" value="CICLE_v10021546mg"/>
</dbReference>
<dbReference type="InParanoid" id="V4TND6"/>
<reference evidence="2 3" key="1">
    <citation type="submission" date="2013-10" db="EMBL/GenBank/DDBJ databases">
        <authorList>
            <consortium name="International Citrus Genome Consortium"/>
            <person name="Jenkins J."/>
            <person name="Schmutz J."/>
            <person name="Prochnik S."/>
            <person name="Rokhsar D."/>
            <person name="Gmitter F."/>
            <person name="Ollitrault P."/>
            <person name="Machado M."/>
            <person name="Talon M."/>
            <person name="Wincker P."/>
            <person name="Jaillon O."/>
            <person name="Morgante M."/>
        </authorList>
    </citation>
    <scope>NUCLEOTIDE SEQUENCE</scope>
    <source>
        <strain evidence="3">cv. Clemenules</strain>
    </source>
</reference>
<dbReference type="Gene3D" id="3.10.20.90">
    <property type="entry name" value="Phosphatidylinositol 3-kinase Catalytic Subunit, Chain A, domain 1"/>
    <property type="match status" value="1"/>
</dbReference>
<dbReference type="InterPro" id="IPR053198">
    <property type="entry name" value="Gynoecium_Dev_Regulator"/>
</dbReference>
<accession>V4TND6</accession>
<dbReference type="FunCoup" id="V4TND6">
    <property type="interactions" value="205"/>
</dbReference>